<dbReference type="Proteomes" id="UP000054662">
    <property type="component" value="Unassembled WGS sequence"/>
</dbReference>
<evidence type="ECO:0000313" key="2">
    <source>
        <dbReference type="EMBL" id="KTD78208.1"/>
    </source>
</evidence>
<gene>
    <name evidence="2" type="ORF">Lwor_1603</name>
</gene>
<dbReference type="SUPFAM" id="SSF52047">
    <property type="entry name" value="RNI-like"/>
    <property type="match status" value="1"/>
</dbReference>
<dbReference type="InterPro" id="IPR032675">
    <property type="entry name" value="LRR_dom_sf"/>
</dbReference>
<feature type="region of interest" description="Disordered" evidence="1">
    <location>
        <begin position="209"/>
        <end position="234"/>
    </location>
</feature>
<name>A0A0W1AAM9_9GAMM</name>
<organism evidence="2 3">
    <name type="scientific">Legionella worsleiensis</name>
    <dbReference type="NCBI Taxonomy" id="45076"/>
    <lineage>
        <taxon>Bacteria</taxon>
        <taxon>Pseudomonadati</taxon>
        <taxon>Pseudomonadota</taxon>
        <taxon>Gammaproteobacteria</taxon>
        <taxon>Legionellales</taxon>
        <taxon>Legionellaceae</taxon>
        <taxon>Legionella</taxon>
    </lineage>
</organism>
<dbReference type="AlphaFoldDB" id="A0A0W1AAM9"/>
<feature type="compositionally biased region" description="Acidic residues" evidence="1">
    <location>
        <begin position="209"/>
        <end position="218"/>
    </location>
</feature>
<comment type="caution">
    <text evidence="2">The sequence shown here is derived from an EMBL/GenBank/DDBJ whole genome shotgun (WGS) entry which is preliminary data.</text>
</comment>
<evidence type="ECO:0000313" key="3">
    <source>
        <dbReference type="Proteomes" id="UP000054662"/>
    </source>
</evidence>
<reference evidence="2 3" key="1">
    <citation type="submission" date="2015-11" db="EMBL/GenBank/DDBJ databases">
        <title>Genomic analysis of 38 Legionella species identifies large and diverse effector repertoires.</title>
        <authorList>
            <person name="Burstein D."/>
            <person name="Amaro F."/>
            <person name="Zusman T."/>
            <person name="Lifshitz Z."/>
            <person name="Cohen O."/>
            <person name="Gilbert J.A."/>
            <person name="Pupko T."/>
            <person name="Shuman H.A."/>
            <person name="Segal G."/>
        </authorList>
    </citation>
    <scope>NUCLEOTIDE SEQUENCE [LARGE SCALE GENOMIC DNA]</scope>
    <source>
        <strain evidence="2 3">ATCC 49508</strain>
    </source>
</reference>
<dbReference type="STRING" id="45076.Lwor_1603"/>
<evidence type="ECO:0000256" key="1">
    <source>
        <dbReference type="SAM" id="MobiDB-lite"/>
    </source>
</evidence>
<dbReference type="PANTHER" id="PTHR24114">
    <property type="entry name" value="LEUCINE RICH REPEAT FAMILY PROTEIN"/>
    <property type="match status" value="1"/>
</dbReference>
<dbReference type="PANTHER" id="PTHR24114:SF2">
    <property type="entry name" value="F-BOX DOMAIN-CONTAINING PROTEIN-RELATED"/>
    <property type="match status" value="1"/>
</dbReference>
<dbReference type="Gene3D" id="3.80.10.10">
    <property type="entry name" value="Ribonuclease Inhibitor"/>
    <property type="match status" value="1"/>
</dbReference>
<accession>A0A0W1AAM9</accession>
<dbReference type="PATRIC" id="fig|45076.6.peg.1736"/>
<dbReference type="OrthoDB" id="255109at2"/>
<dbReference type="EMBL" id="LNZC01000020">
    <property type="protein sequence ID" value="KTD78208.1"/>
    <property type="molecule type" value="Genomic_DNA"/>
</dbReference>
<sequence length="268" mass="29727">MLIDDTLYMRISSNDPTLTELNLSGKWQGIETDKLSKIAEALKYNHTITSINFDNVPLYDAGLAILMNALSNNQTIQVLSLKQIGMNSSYARSRGEGQEKLIEFLKKSTSIREIHLSNNHSPTSRNKIIPGLFAEALEHNSSLVTLSLENIDISWSGIDDHVFDTILTRLNINRKALNIEPITSLSLESPRPIQTEVYSDNELPVMVSDSDDEFDDALSTDTTPSAKPAPTPHTYTSTYQRHGLFGGFVATLVEGLFQAVANDIQNNM</sequence>
<protein>
    <submittedName>
        <fullName evidence="2">Uncharacterized protein</fullName>
    </submittedName>
</protein>
<dbReference type="InterPro" id="IPR052394">
    <property type="entry name" value="LRR-containing"/>
</dbReference>
<proteinExistence type="predicted"/>
<dbReference type="RefSeq" id="WP_058493399.1">
    <property type="nucleotide sequence ID" value="NZ_CBCRUR010000012.1"/>
</dbReference>
<keyword evidence="3" id="KW-1185">Reference proteome</keyword>